<evidence type="ECO:0000313" key="2">
    <source>
        <dbReference type="EMBL" id="KUI65351.1"/>
    </source>
</evidence>
<organism evidence="2 3">
    <name type="scientific">Cytospora mali</name>
    <name type="common">Apple Valsa canker fungus</name>
    <name type="synonym">Valsa mali</name>
    <dbReference type="NCBI Taxonomy" id="578113"/>
    <lineage>
        <taxon>Eukaryota</taxon>
        <taxon>Fungi</taxon>
        <taxon>Dikarya</taxon>
        <taxon>Ascomycota</taxon>
        <taxon>Pezizomycotina</taxon>
        <taxon>Sordariomycetes</taxon>
        <taxon>Sordariomycetidae</taxon>
        <taxon>Diaporthales</taxon>
        <taxon>Cytosporaceae</taxon>
        <taxon>Cytospora</taxon>
    </lineage>
</organism>
<proteinExistence type="predicted"/>
<name>A0A194VME3_CYTMA</name>
<dbReference type="Proteomes" id="UP000078559">
    <property type="component" value="Chromosome 1"/>
</dbReference>
<dbReference type="Pfam" id="PF20150">
    <property type="entry name" value="2EXR"/>
    <property type="match status" value="1"/>
</dbReference>
<dbReference type="AlphaFoldDB" id="A0A194VME3"/>
<accession>A0A194VME3</accession>
<dbReference type="OrthoDB" id="3561261at2759"/>
<reference evidence="2" key="1">
    <citation type="submission" date="2014-12" db="EMBL/GenBank/DDBJ databases">
        <title>Genome Sequence of Valsa Canker Pathogens Uncovers a Specific Adaption of Colonization on Woody Bark.</title>
        <authorList>
            <person name="Yin Z."/>
            <person name="Liu H."/>
            <person name="Gao X."/>
            <person name="Li Z."/>
            <person name="Song N."/>
            <person name="Ke X."/>
            <person name="Dai Q."/>
            <person name="Wu Y."/>
            <person name="Sun Y."/>
            <person name="Xu J.-R."/>
            <person name="Kang Z.K."/>
            <person name="Wang L."/>
            <person name="Huang L."/>
        </authorList>
    </citation>
    <scope>NUCLEOTIDE SEQUENCE [LARGE SCALE GENOMIC DNA]</scope>
    <source>
        <strain evidence="2">03-8</strain>
    </source>
</reference>
<protein>
    <recommendedName>
        <fullName evidence="1">2EXR domain-containing protein</fullName>
    </recommendedName>
</protein>
<dbReference type="EMBL" id="CM003098">
    <property type="protein sequence ID" value="KUI65351.1"/>
    <property type="molecule type" value="Genomic_DNA"/>
</dbReference>
<sequence length="324" mass="36805">MAEKAEMAADLADLAVVEGGEQSLAEHPDAQNPVIHDNTARPSPEFSSLPYKLRHAIWKIVMEDLDQRIFHAKLGSAQRNYKISFWNCPKPPAVLQVCQESREIAKDQLKLVFTDAEGNGTWWNPKVDILYTLATNNLLSKGYNFVIQHIAIDWRLCLTTLTPSRLTIPIGGPLHDMDIDFTLTILRIYKDCPRIKSISIFVPEKQPTNLFMPSEPTPIKTIPITGLTEITDGRVLLGNGLARLHTSALKISSPFFRGYWLGKVCDEFPWLFRILSNDTLNLETRQFILHRSWPTGQMVHGMNLNPHLPEPGRNEWPILVPHYI</sequence>
<dbReference type="PANTHER" id="PTHR35910">
    <property type="entry name" value="2EXR DOMAIN-CONTAINING PROTEIN"/>
    <property type="match status" value="1"/>
</dbReference>
<evidence type="ECO:0000313" key="3">
    <source>
        <dbReference type="Proteomes" id="UP000078559"/>
    </source>
</evidence>
<keyword evidence="3" id="KW-1185">Reference proteome</keyword>
<evidence type="ECO:0000259" key="1">
    <source>
        <dbReference type="Pfam" id="PF20150"/>
    </source>
</evidence>
<gene>
    <name evidence="2" type="ORF">VM1G_00766</name>
</gene>
<dbReference type="PANTHER" id="PTHR35910:SF6">
    <property type="entry name" value="2EXR DOMAIN-CONTAINING PROTEIN"/>
    <property type="match status" value="1"/>
</dbReference>
<dbReference type="InterPro" id="IPR045518">
    <property type="entry name" value="2EXR"/>
</dbReference>
<feature type="domain" description="2EXR" evidence="1">
    <location>
        <begin position="45"/>
        <end position="130"/>
    </location>
</feature>